<dbReference type="GO" id="GO:0005615">
    <property type="term" value="C:extracellular space"/>
    <property type="evidence" value="ECO:0007669"/>
    <property type="project" value="TreeGrafter"/>
</dbReference>
<dbReference type="Proteomes" id="UP000322234">
    <property type="component" value="Unassembled WGS sequence"/>
</dbReference>
<evidence type="ECO:0000313" key="2">
    <source>
        <dbReference type="Proteomes" id="UP000322234"/>
    </source>
</evidence>
<dbReference type="GO" id="GO:0005102">
    <property type="term" value="F:signaling receptor binding"/>
    <property type="evidence" value="ECO:0007669"/>
    <property type="project" value="TreeGrafter"/>
</dbReference>
<dbReference type="EMBL" id="VBQZ03000063">
    <property type="protein sequence ID" value="MXQ90411.1"/>
    <property type="molecule type" value="Genomic_DNA"/>
</dbReference>
<proteinExistence type="predicted"/>
<dbReference type="PANTHER" id="PTHR35353:SF1">
    <property type="entry name" value="OSTEOCRIN"/>
    <property type="match status" value="1"/>
</dbReference>
<name>A0A6B0RN14_9CETA</name>
<dbReference type="GO" id="GO:0009755">
    <property type="term" value="P:hormone-mediated signaling pathway"/>
    <property type="evidence" value="ECO:0007669"/>
    <property type="project" value="TreeGrafter"/>
</dbReference>
<comment type="caution">
    <text evidence="1">The sequence shown here is derived from an EMBL/GenBank/DDBJ whole genome shotgun (WGS) entry which is preliminary data.</text>
</comment>
<gene>
    <name evidence="1" type="ORF">E5288_WYG011133</name>
</gene>
<sequence>MIYDDFSAQMLDWRLASTHFILAMTLMLWSSGKVFSVGVTTEAFDSGVLGVQSSPTVREAKSATDLAAKLLLLDELVSLENDVIETKKKRSFSGFGSPLDRLSAGSESSRSSKKAIWYPYGSDWKKPAFKFQRLMDSNHNTQTNDEEAQKHHINLDPLNLSCCFASSSNTVNHNEKSCHNIPVN</sequence>
<dbReference type="AlphaFoldDB" id="A0A6B0RN14"/>
<evidence type="ECO:0008006" key="3">
    <source>
        <dbReference type="Google" id="ProtNLM"/>
    </source>
</evidence>
<dbReference type="InterPro" id="IPR021088">
    <property type="entry name" value="Osteocrin"/>
</dbReference>
<dbReference type="PANTHER" id="PTHR35353">
    <property type="entry name" value="OSTEOCRIN"/>
    <property type="match status" value="1"/>
</dbReference>
<dbReference type="Pfam" id="PF11037">
    <property type="entry name" value="Musclin"/>
    <property type="match status" value="1"/>
</dbReference>
<evidence type="ECO:0000313" key="1">
    <source>
        <dbReference type="EMBL" id="MXQ90411.1"/>
    </source>
</evidence>
<reference evidence="1" key="1">
    <citation type="submission" date="2019-10" db="EMBL/GenBank/DDBJ databases">
        <title>The sequence and de novo assembly of the wild yak genome.</title>
        <authorList>
            <person name="Liu Y."/>
        </authorList>
    </citation>
    <scope>NUCLEOTIDE SEQUENCE [LARGE SCALE GENOMIC DNA]</scope>
    <source>
        <strain evidence="1">WY2019</strain>
    </source>
</reference>
<keyword evidence="2" id="KW-1185">Reference proteome</keyword>
<accession>A0A6B0RN14</accession>
<organism evidence="1 2">
    <name type="scientific">Bos mutus</name>
    <name type="common">wild yak</name>
    <dbReference type="NCBI Taxonomy" id="72004"/>
    <lineage>
        <taxon>Eukaryota</taxon>
        <taxon>Metazoa</taxon>
        <taxon>Chordata</taxon>
        <taxon>Craniata</taxon>
        <taxon>Vertebrata</taxon>
        <taxon>Euteleostomi</taxon>
        <taxon>Mammalia</taxon>
        <taxon>Eutheria</taxon>
        <taxon>Laurasiatheria</taxon>
        <taxon>Artiodactyla</taxon>
        <taxon>Ruminantia</taxon>
        <taxon>Pecora</taxon>
        <taxon>Bovidae</taxon>
        <taxon>Bovinae</taxon>
        <taxon>Bos</taxon>
    </lineage>
</organism>
<protein>
    <recommendedName>
        <fullName evidence="3">Osteocrin</fullName>
    </recommendedName>
</protein>